<name>A0ABX6JVJ5_9MICO</name>
<reference evidence="3 4" key="1">
    <citation type="submission" date="2020-03" db="EMBL/GenBank/DDBJ databases">
        <title>Leucobacter sp. nov., isolated from beetles.</title>
        <authorList>
            <person name="Hyun D.-W."/>
            <person name="Bae J.-W."/>
        </authorList>
    </citation>
    <scope>NUCLEOTIDE SEQUENCE [LARGE SCALE GENOMIC DNA]</scope>
    <source>
        <strain evidence="3 4">HDW9A</strain>
    </source>
</reference>
<keyword evidence="2" id="KW-0472">Membrane</keyword>
<evidence type="ECO:0000313" key="3">
    <source>
        <dbReference type="EMBL" id="QIM18016.1"/>
    </source>
</evidence>
<dbReference type="InterPro" id="IPR008523">
    <property type="entry name" value="DUF805"/>
</dbReference>
<evidence type="ECO:0000313" key="4">
    <source>
        <dbReference type="Proteomes" id="UP000503441"/>
    </source>
</evidence>
<evidence type="ECO:0000256" key="1">
    <source>
        <dbReference type="SAM" id="MobiDB-lite"/>
    </source>
</evidence>
<keyword evidence="2" id="KW-0812">Transmembrane</keyword>
<dbReference type="EMBL" id="CP049933">
    <property type="protein sequence ID" value="QIM18016.1"/>
    <property type="molecule type" value="Genomic_DNA"/>
</dbReference>
<dbReference type="Proteomes" id="UP000503441">
    <property type="component" value="Chromosome"/>
</dbReference>
<dbReference type="Pfam" id="PF05656">
    <property type="entry name" value="DUF805"/>
    <property type="match status" value="1"/>
</dbReference>
<proteinExistence type="predicted"/>
<dbReference type="RefSeq" id="WP_166329216.1">
    <property type="nucleotide sequence ID" value="NZ_CP049933.1"/>
</dbReference>
<feature type="region of interest" description="Disordered" evidence="1">
    <location>
        <begin position="1"/>
        <end position="36"/>
    </location>
</feature>
<dbReference type="PANTHER" id="PTHR34980:SF2">
    <property type="entry name" value="INNER MEMBRANE PROTEIN YHAH-RELATED"/>
    <property type="match status" value="1"/>
</dbReference>
<feature type="transmembrane region" description="Helical" evidence="2">
    <location>
        <begin position="155"/>
        <end position="181"/>
    </location>
</feature>
<feature type="transmembrane region" description="Helical" evidence="2">
    <location>
        <begin position="108"/>
        <end position="135"/>
    </location>
</feature>
<feature type="transmembrane region" description="Helical" evidence="2">
    <location>
        <begin position="193"/>
        <end position="212"/>
    </location>
</feature>
<sequence>MSIPPNSEDQQPQQPQYAPPPSQYQVPQYAPPPQYVQPQYPIQQAYPATPNYNQFGVPGEPGPGEPFNGASSSEDLLRPLYGATFGQAVRRYFKNYANFDGRASRSEYWWIALFGVMLSIVPTILYMLGLFTYIIGSASYRSYSDGPTPGSGLGAFLFFLGAGLLLVIALGTFIPSLALVWRRLHDANFAGPFYFLSFVPAGSLVVFIFLLMPPNPEGRRFDRR</sequence>
<evidence type="ECO:0000256" key="2">
    <source>
        <dbReference type="SAM" id="Phobius"/>
    </source>
</evidence>
<feature type="region of interest" description="Disordered" evidence="1">
    <location>
        <begin position="51"/>
        <end position="70"/>
    </location>
</feature>
<keyword evidence="2" id="KW-1133">Transmembrane helix</keyword>
<organism evidence="3 4">
    <name type="scientific">Leucobacter coleopterorum</name>
    <dbReference type="NCBI Taxonomy" id="2714933"/>
    <lineage>
        <taxon>Bacteria</taxon>
        <taxon>Bacillati</taxon>
        <taxon>Actinomycetota</taxon>
        <taxon>Actinomycetes</taxon>
        <taxon>Micrococcales</taxon>
        <taxon>Microbacteriaceae</taxon>
        <taxon>Leucobacter</taxon>
    </lineage>
</organism>
<dbReference type="PANTHER" id="PTHR34980">
    <property type="entry name" value="INNER MEMBRANE PROTEIN-RELATED-RELATED"/>
    <property type="match status" value="1"/>
</dbReference>
<protein>
    <submittedName>
        <fullName evidence="3">DUF805 domain-containing protein</fullName>
    </submittedName>
</protein>
<accession>A0ABX6JVJ5</accession>
<gene>
    <name evidence="3" type="ORF">G7066_03825</name>
</gene>
<keyword evidence="4" id="KW-1185">Reference proteome</keyword>